<evidence type="ECO:0000313" key="2">
    <source>
        <dbReference type="EMBL" id="GIJ49555.1"/>
    </source>
</evidence>
<dbReference type="Pfam" id="PF08817">
    <property type="entry name" value="YukD"/>
    <property type="match status" value="1"/>
</dbReference>
<sequence>MSGQRSRVTVVGTRKRVDVALPSVAPVGEYAGRLADMCGQDTHDVFPPAWSLARAGAAPLALETSLAAAGITDGSVLYLTDIAADPAGEPVIEDIDELVADETARRRQRIPSRGTVLAVVSLLWLAGTSVLVAVTGTDALAGGVSLTLGALGLLVGAWTMAQKRAAVPPLLCVAMSVTAAVLMAGAGALVTQAIAGNDSRWTGAIAGGNLGLVMALAATPEMVLVAIEIQLLVAGLLAPLLLFLDTNRVQAASVVVVVAVTMMGAAKGLAAGIAAWGSRAPGSRGPMAQAVTNMLDRAGQLMSIVIGGPVVALIVSLPILATAGHGFAYALTVVTTVGLLLRVQQAGTGTEIVQYALAGLVGVFSAVLGLAHWLGGGGLVAALLTTGGLAVLCVGLGIVLSPIRPERDADLELGGAVPPPRRSKVEVVLMICNLATAPLAMGAFGIFGELIDLGRRLGG</sequence>
<dbReference type="EMBL" id="BOPF01000028">
    <property type="protein sequence ID" value="GIJ49555.1"/>
    <property type="molecule type" value="Genomic_DNA"/>
</dbReference>
<dbReference type="AlphaFoldDB" id="A0A8J4DSS7"/>
<feature type="transmembrane region" description="Helical" evidence="1">
    <location>
        <begin position="225"/>
        <end position="244"/>
    </location>
</feature>
<feature type="transmembrane region" description="Helical" evidence="1">
    <location>
        <begin position="140"/>
        <end position="158"/>
    </location>
</feature>
<feature type="transmembrane region" description="Helical" evidence="1">
    <location>
        <begin position="380"/>
        <end position="400"/>
    </location>
</feature>
<accession>A0A8J4DSS7</accession>
<reference evidence="2" key="1">
    <citation type="submission" date="2021-01" db="EMBL/GenBank/DDBJ databases">
        <title>Whole genome shotgun sequence of Virgisporangium aliadipatigenens NBRC 105644.</title>
        <authorList>
            <person name="Komaki H."/>
            <person name="Tamura T."/>
        </authorList>
    </citation>
    <scope>NUCLEOTIDE SEQUENCE</scope>
    <source>
        <strain evidence="2">NBRC 105644</strain>
    </source>
</reference>
<keyword evidence="1" id="KW-1133">Transmembrane helix</keyword>
<protein>
    <submittedName>
        <fullName evidence="2">Type VII secretion integral membrane protein EccD</fullName>
    </submittedName>
</protein>
<keyword evidence="3" id="KW-1185">Reference proteome</keyword>
<comment type="caution">
    <text evidence="2">The sequence shown here is derived from an EMBL/GenBank/DDBJ whole genome shotgun (WGS) entry which is preliminary data.</text>
</comment>
<feature type="transmembrane region" description="Helical" evidence="1">
    <location>
        <begin position="355"/>
        <end position="374"/>
    </location>
</feature>
<feature type="transmembrane region" description="Helical" evidence="1">
    <location>
        <begin position="115"/>
        <end position="134"/>
    </location>
</feature>
<feature type="transmembrane region" description="Helical" evidence="1">
    <location>
        <begin position="250"/>
        <end position="277"/>
    </location>
</feature>
<feature type="transmembrane region" description="Helical" evidence="1">
    <location>
        <begin position="298"/>
        <end position="320"/>
    </location>
</feature>
<evidence type="ECO:0000256" key="1">
    <source>
        <dbReference type="SAM" id="Phobius"/>
    </source>
</evidence>
<keyword evidence="1" id="KW-0472">Membrane</keyword>
<feature type="transmembrane region" description="Helical" evidence="1">
    <location>
        <begin position="170"/>
        <end position="195"/>
    </location>
</feature>
<proteinExistence type="predicted"/>
<dbReference type="Proteomes" id="UP000619260">
    <property type="component" value="Unassembled WGS sequence"/>
</dbReference>
<feature type="transmembrane region" description="Helical" evidence="1">
    <location>
        <begin position="427"/>
        <end position="447"/>
    </location>
</feature>
<keyword evidence="1" id="KW-0812">Transmembrane</keyword>
<organism evidence="2 3">
    <name type="scientific">Virgisporangium aliadipatigenens</name>
    <dbReference type="NCBI Taxonomy" id="741659"/>
    <lineage>
        <taxon>Bacteria</taxon>
        <taxon>Bacillati</taxon>
        <taxon>Actinomycetota</taxon>
        <taxon>Actinomycetes</taxon>
        <taxon>Micromonosporales</taxon>
        <taxon>Micromonosporaceae</taxon>
        <taxon>Virgisporangium</taxon>
    </lineage>
</organism>
<name>A0A8J4DSS7_9ACTN</name>
<gene>
    <name evidence="2" type="ORF">Val02_64410</name>
</gene>
<dbReference type="InterPro" id="IPR024962">
    <property type="entry name" value="YukD-like"/>
</dbReference>
<dbReference type="Gene3D" id="3.10.20.90">
    <property type="entry name" value="Phosphatidylinositol 3-kinase Catalytic Subunit, Chain A, domain 1"/>
    <property type="match status" value="1"/>
</dbReference>
<evidence type="ECO:0000313" key="3">
    <source>
        <dbReference type="Proteomes" id="UP000619260"/>
    </source>
</evidence>